<reference evidence="3" key="1">
    <citation type="submission" date="2015-09" db="EMBL/GenBank/DDBJ databases">
        <authorList>
            <consortium name="Pathogen Informatics"/>
        </authorList>
    </citation>
    <scope>NUCLEOTIDE SEQUENCE [LARGE SCALE GENOMIC DNA]</scope>
    <source>
        <strain evidence="3">Lake Konstanz</strain>
    </source>
</reference>
<proteinExistence type="predicted"/>
<organism evidence="2 3">
    <name type="scientific">Bodo saltans</name>
    <name type="common">Flagellated protozoan</name>
    <dbReference type="NCBI Taxonomy" id="75058"/>
    <lineage>
        <taxon>Eukaryota</taxon>
        <taxon>Discoba</taxon>
        <taxon>Euglenozoa</taxon>
        <taxon>Kinetoplastea</taxon>
        <taxon>Metakinetoplastina</taxon>
        <taxon>Eubodonida</taxon>
        <taxon>Bodonidae</taxon>
        <taxon>Bodo</taxon>
    </lineage>
</organism>
<dbReference type="EMBL" id="CYKH01000586">
    <property type="protein sequence ID" value="CUG06421.1"/>
    <property type="molecule type" value="Genomic_DNA"/>
</dbReference>
<accession>A0A0S4IXL1</accession>
<name>A0A0S4IXL1_BODSA</name>
<keyword evidence="3" id="KW-1185">Reference proteome</keyword>
<dbReference type="Proteomes" id="UP000051952">
    <property type="component" value="Unassembled WGS sequence"/>
</dbReference>
<dbReference type="AlphaFoldDB" id="A0A0S4IXL1"/>
<sequence length="137" mass="15000">MPFAHPLSPSWMGVQRAPVTKGLAPRNAYIEGSADPRGVSKDIAENTFALSNPVNRESAKVKLHGCYKEHPESFTDVNTQRLLLDTTNMFRLKSGDRKFVAELLLRSMVSHPPAPNTHVDPHHDPSQTSASVTVSSA</sequence>
<feature type="region of interest" description="Disordered" evidence="1">
    <location>
        <begin position="112"/>
        <end position="137"/>
    </location>
</feature>
<evidence type="ECO:0000313" key="3">
    <source>
        <dbReference type="Proteomes" id="UP000051952"/>
    </source>
</evidence>
<protein>
    <submittedName>
        <fullName evidence="2">Uncharacterized protein</fullName>
    </submittedName>
</protein>
<evidence type="ECO:0000256" key="1">
    <source>
        <dbReference type="SAM" id="MobiDB-lite"/>
    </source>
</evidence>
<feature type="compositionally biased region" description="Low complexity" evidence="1">
    <location>
        <begin position="128"/>
        <end position="137"/>
    </location>
</feature>
<evidence type="ECO:0000313" key="2">
    <source>
        <dbReference type="EMBL" id="CUG06421.1"/>
    </source>
</evidence>
<dbReference type="VEuPathDB" id="TriTrypDB:BSAL_72625"/>
<gene>
    <name evidence="2" type="ORF">BSAL_72625</name>
</gene>